<comment type="caution">
    <text evidence="1">The sequence shown here is derived from an EMBL/GenBank/DDBJ whole genome shotgun (WGS) entry which is preliminary data.</text>
</comment>
<gene>
    <name evidence="1" type="ORF">DEBURN_LOCUS8636</name>
</gene>
<keyword evidence="2" id="KW-1185">Reference proteome</keyword>
<proteinExistence type="predicted"/>
<name>A0A9N9BZL1_9GLOM</name>
<organism evidence="1 2">
    <name type="scientific">Diversispora eburnea</name>
    <dbReference type="NCBI Taxonomy" id="1213867"/>
    <lineage>
        <taxon>Eukaryota</taxon>
        <taxon>Fungi</taxon>
        <taxon>Fungi incertae sedis</taxon>
        <taxon>Mucoromycota</taxon>
        <taxon>Glomeromycotina</taxon>
        <taxon>Glomeromycetes</taxon>
        <taxon>Diversisporales</taxon>
        <taxon>Diversisporaceae</taxon>
        <taxon>Diversispora</taxon>
    </lineage>
</organism>
<reference evidence="1" key="1">
    <citation type="submission" date="2021-06" db="EMBL/GenBank/DDBJ databases">
        <authorList>
            <person name="Kallberg Y."/>
            <person name="Tangrot J."/>
            <person name="Rosling A."/>
        </authorList>
    </citation>
    <scope>NUCLEOTIDE SEQUENCE</scope>
    <source>
        <strain evidence="1">AZ414A</strain>
    </source>
</reference>
<dbReference type="Proteomes" id="UP000789706">
    <property type="component" value="Unassembled WGS sequence"/>
</dbReference>
<sequence length="86" mass="10137">MHEVCELAEFKFGEIIDLEKWSNIETILNCPKTTICKNKPQLPGKPPNLNKRNIRQSCKNSLYSQARKRITLLFEKILKWCCTRKD</sequence>
<protein>
    <submittedName>
        <fullName evidence="1">9139_t:CDS:1</fullName>
    </submittedName>
</protein>
<evidence type="ECO:0000313" key="2">
    <source>
        <dbReference type="Proteomes" id="UP000789706"/>
    </source>
</evidence>
<dbReference type="EMBL" id="CAJVPK010001334">
    <property type="protein sequence ID" value="CAG8582345.1"/>
    <property type="molecule type" value="Genomic_DNA"/>
</dbReference>
<evidence type="ECO:0000313" key="1">
    <source>
        <dbReference type="EMBL" id="CAG8582345.1"/>
    </source>
</evidence>
<dbReference type="AlphaFoldDB" id="A0A9N9BZL1"/>
<accession>A0A9N9BZL1</accession>